<evidence type="ECO:0000313" key="3">
    <source>
        <dbReference type="EMBL" id="TZG24614.1"/>
    </source>
</evidence>
<dbReference type="GO" id="GO:0032787">
    <property type="term" value="P:monocarboxylic acid metabolic process"/>
    <property type="evidence" value="ECO:0007669"/>
    <property type="project" value="UniProtKB-ARBA"/>
</dbReference>
<feature type="domain" description="Ketoreductase" evidence="2">
    <location>
        <begin position="18"/>
        <end position="224"/>
    </location>
</feature>
<sequence length="254" mass="25870">MAMAIGTEIERLFSLDGRIALVTGSAQGLGLVMARSLARCGAKVHLNGRDASRLAEVRDRLAGEGLAVGIAPFDVLDRDAGVAAVDKIVATDGRLDILINNAGPRLRRSIDDIDADGFAMMMDAHVAAPFRLARAAAESMKPGGWGRIVMLSSAAAVRGAKGDAAYTAAKGGVTALTRALAAEYGSFGITCNALIPGRFQTESNANSTRGAGGVLGRSGDPDEIAGAAIFLCSPAASFVTASTVTVDGGVSNCF</sequence>
<comment type="caution">
    <text evidence="3">The sequence shown here is derived from an EMBL/GenBank/DDBJ whole genome shotgun (WGS) entry which is preliminary data.</text>
</comment>
<dbReference type="PROSITE" id="PS00061">
    <property type="entry name" value="ADH_SHORT"/>
    <property type="match status" value="1"/>
</dbReference>
<comment type="similarity">
    <text evidence="1">Belongs to the short-chain dehydrogenases/reductases (SDR) family.</text>
</comment>
<dbReference type="PRINTS" id="PR00080">
    <property type="entry name" value="SDRFAMILY"/>
</dbReference>
<organism evidence="3 4">
    <name type="scientific">Sphingomonas montanisoli</name>
    <dbReference type="NCBI Taxonomy" id="2606412"/>
    <lineage>
        <taxon>Bacteria</taxon>
        <taxon>Pseudomonadati</taxon>
        <taxon>Pseudomonadota</taxon>
        <taxon>Alphaproteobacteria</taxon>
        <taxon>Sphingomonadales</taxon>
        <taxon>Sphingomonadaceae</taxon>
        <taxon>Sphingomonas</taxon>
    </lineage>
</organism>
<dbReference type="SMART" id="SM00822">
    <property type="entry name" value="PKS_KR"/>
    <property type="match status" value="1"/>
</dbReference>
<dbReference type="Gene3D" id="3.40.50.720">
    <property type="entry name" value="NAD(P)-binding Rossmann-like Domain"/>
    <property type="match status" value="1"/>
</dbReference>
<dbReference type="CDD" id="cd05233">
    <property type="entry name" value="SDR_c"/>
    <property type="match status" value="1"/>
</dbReference>
<dbReference type="AlphaFoldDB" id="A0A5D9BYX1"/>
<dbReference type="EMBL" id="VTOU01000005">
    <property type="protein sequence ID" value="TZG24614.1"/>
    <property type="molecule type" value="Genomic_DNA"/>
</dbReference>
<gene>
    <name evidence="3" type="ORF">FYJ91_18495</name>
</gene>
<reference evidence="3 4" key="1">
    <citation type="submission" date="2019-08" db="EMBL/GenBank/DDBJ databases">
        <authorList>
            <person name="Wang G."/>
            <person name="Xu Z."/>
        </authorList>
    </citation>
    <scope>NUCLEOTIDE SEQUENCE [LARGE SCALE GENOMIC DNA]</scope>
    <source>
        <strain evidence="3 4">ZX</strain>
    </source>
</reference>
<evidence type="ECO:0000259" key="2">
    <source>
        <dbReference type="SMART" id="SM00822"/>
    </source>
</evidence>
<dbReference type="InterPro" id="IPR020904">
    <property type="entry name" value="Sc_DH/Rdtase_CS"/>
</dbReference>
<dbReference type="InterPro" id="IPR057326">
    <property type="entry name" value="KR_dom"/>
</dbReference>
<dbReference type="PANTHER" id="PTHR42879:SF2">
    <property type="entry name" value="3-OXOACYL-[ACYL-CARRIER-PROTEIN] REDUCTASE FABG"/>
    <property type="match status" value="1"/>
</dbReference>
<dbReference type="PRINTS" id="PR00081">
    <property type="entry name" value="GDHRDH"/>
</dbReference>
<accession>A0A5D9BYX1</accession>
<proteinExistence type="inferred from homology"/>
<dbReference type="FunFam" id="3.40.50.720:FF:000084">
    <property type="entry name" value="Short-chain dehydrogenase reductase"/>
    <property type="match status" value="1"/>
</dbReference>
<dbReference type="Pfam" id="PF13561">
    <property type="entry name" value="adh_short_C2"/>
    <property type="match status" value="1"/>
</dbReference>
<dbReference type="InterPro" id="IPR002347">
    <property type="entry name" value="SDR_fam"/>
</dbReference>
<keyword evidence="4" id="KW-1185">Reference proteome</keyword>
<dbReference type="InterPro" id="IPR050259">
    <property type="entry name" value="SDR"/>
</dbReference>
<dbReference type="SUPFAM" id="SSF51735">
    <property type="entry name" value="NAD(P)-binding Rossmann-fold domains"/>
    <property type="match status" value="1"/>
</dbReference>
<name>A0A5D9BYX1_9SPHN</name>
<dbReference type="PANTHER" id="PTHR42879">
    <property type="entry name" value="3-OXOACYL-(ACYL-CARRIER-PROTEIN) REDUCTASE"/>
    <property type="match status" value="1"/>
</dbReference>
<dbReference type="InterPro" id="IPR036291">
    <property type="entry name" value="NAD(P)-bd_dom_sf"/>
</dbReference>
<evidence type="ECO:0000313" key="4">
    <source>
        <dbReference type="Proteomes" id="UP000322077"/>
    </source>
</evidence>
<protein>
    <submittedName>
        <fullName evidence="3">SDR family oxidoreductase</fullName>
    </submittedName>
</protein>
<dbReference type="Proteomes" id="UP000322077">
    <property type="component" value="Unassembled WGS sequence"/>
</dbReference>
<evidence type="ECO:0000256" key="1">
    <source>
        <dbReference type="ARBA" id="ARBA00006484"/>
    </source>
</evidence>